<dbReference type="AlphaFoldDB" id="A0A239SWG4"/>
<sequence>MAVQELIQDYKQAVQHQNRLLPVTMKHTEVKNGIPDILFHWHPEMEIILVREGTANFHIDYDRFESKAEDIILIRPNGLHSIHPIANQGHVTDSIMVHLDFLGASQMDQAGIHLLQPLQNASSKFVMRIQPADSGYEDLRATLENIISLEKDKPEFYELELKSLLSHFIYTAYKHNYVRQKMTDDFYRKNEKIRAIIEFIQRNYTRPLTIAELAEQANYSETHFMTFFKSQTGTSAMDFVIQHRLHMATQELKHSVKPVLRIAEEVGFNNLSNFNRQFRKYYQQTPSQYRKAKRLKAANKE</sequence>
<gene>
    <name evidence="5" type="primary">marA_2</name>
    <name evidence="5" type="ORF">SAMEA4412692_01630</name>
</gene>
<evidence type="ECO:0000256" key="1">
    <source>
        <dbReference type="ARBA" id="ARBA00023015"/>
    </source>
</evidence>
<dbReference type="eggNOG" id="COG2207">
    <property type="taxonomic scope" value="Bacteria"/>
</dbReference>
<evidence type="ECO:0000313" key="5">
    <source>
        <dbReference type="EMBL" id="SNU89810.1"/>
    </source>
</evidence>
<dbReference type="InterPro" id="IPR003313">
    <property type="entry name" value="AraC-bd"/>
</dbReference>
<dbReference type="GO" id="GO:0003700">
    <property type="term" value="F:DNA-binding transcription factor activity"/>
    <property type="evidence" value="ECO:0007669"/>
    <property type="project" value="InterPro"/>
</dbReference>
<dbReference type="InterPro" id="IPR020449">
    <property type="entry name" value="Tscrpt_reg_AraC-type_HTH"/>
</dbReference>
<dbReference type="Pfam" id="PF12833">
    <property type="entry name" value="HTH_18"/>
    <property type="match status" value="1"/>
</dbReference>
<dbReference type="PANTHER" id="PTHR43280">
    <property type="entry name" value="ARAC-FAMILY TRANSCRIPTIONAL REGULATOR"/>
    <property type="match status" value="1"/>
</dbReference>
<dbReference type="KEGG" id="smen:SAMEA4412692_1630"/>
<dbReference type="GO" id="GO:0043565">
    <property type="term" value="F:sequence-specific DNA binding"/>
    <property type="evidence" value="ECO:0007669"/>
    <property type="project" value="InterPro"/>
</dbReference>
<dbReference type="PROSITE" id="PS01124">
    <property type="entry name" value="HTH_ARAC_FAMILY_2"/>
    <property type="match status" value="1"/>
</dbReference>
<dbReference type="PANTHER" id="PTHR43280:SF2">
    <property type="entry name" value="HTH-TYPE TRANSCRIPTIONAL REGULATOR EXSA"/>
    <property type="match status" value="1"/>
</dbReference>
<keyword evidence="3" id="KW-0804">Transcription</keyword>
<dbReference type="OrthoDB" id="9799319at2"/>
<dbReference type="CDD" id="cd02208">
    <property type="entry name" value="cupin_RmlC-like"/>
    <property type="match status" value="1"/>
</dbReference>
<keyword evidence="6" id="KW-1185">Reference proteome</keyword>
<dbReference type="PRINTS" id="PR00032">
    <property type="entry name" value="HTHARAC"/>
</dbReference>
<dbReference type="InterPro" id="IPR014710">
    <property type="entry name" value="RmlC-like_jellyroll"/>
</dbReference>
<dbReference type="InterPro" id="IPR018060">
    <property type="entry name" value="HTH_AraC"/>
</dbReference>
<dbReference type="Proteomes" id="UP000215185">
    <property type="component" value="Chromosome 1"/>
</dbReference>
<reference evidence="5 6" key="1">
    <citation type="submission" date="2017-06" db="EMBL/GenBank/DDBJ databases">
        <authorList>
            <consortium name="Pathogen Informatics"/>
        </authorList>
    </citation>
    <scope>NUCLEOTIDE SEQUENCE [LARGE SCALE GENOMIC DNA]</scope>
    <source>
        <strain evidence="5 6">NCTC13788</strain>
    </source>
</reference>
<accession>A0A239SWG4</accession>
<dbReference type="InterPro" id="IPR018062">
    <property type="entry name" value="HTH_AraC-typ_CS"/>
</dbReference>
<evidence type="ECO:0000256" key="3">
    <source>
        <dbReference type="ARBA" id="ARBA00023163"/>
    </source>
</evidence>
<dbReference type="STRING" id="1123308.GCA_000380085_00800"/>
<name>A0A239SWG4_9STRE</name>
<feature type="domain" description="HTH araC/xylS-type" evidence="4">
    <location>
        <begin position="194"/>
        <end position="292"/>
    </location>
</feature>
<keyword evidence="2" id="KW-0238">DNA-binding</keyword>
<dbReference type="eggNOG" id="COG1917">
    <property type="taxonomic scope" value="Bacteria"/>
</dbReference>
<dbReference type="SUPFAM" id="SSF51215">
    <property type="entry name" value="Regulatory protein AraC"/>
    <property type="match status" value="1"/>
</dbReference>
<dbReference type="Gene3D" id="1.10.10.60">
    <property type="entry name" value="Homeodomain-like"/>
    <property type="match status" value="2"/>
</dbReference>
<dbReference type="PROSITE" id="PS00041">
    <property type="entry name" value="HTH_ARAC_FAMILY_1"/>
    <property type="match status" value="1"/>
</dbReference>
<dbReference type="SMART" id="SM00342">
    <property type="entry name" value="HTH_ARAC"/>
    <property type="match status" value="1"/>
</dbReference>
<dbReference type="SUPFAM" id="SSF46689">
    <property type="entry name" value="Homeodomain-like"/>
    <property type="match status" value="2"/>
</dbReference>
<keyword evidence="1" id="KW-0805">Transcription regulation</keyword>
<protein>
    <submittedName>
        <fullName evidence="5">AraC family transcriptional regulator</fullName>
    </submittedName>
</protein>
<dbReference type="InterPro" id="IPR009057">
    <property type="entry name" value="Homeodomain-like_sf"/>
</dbReference>
<organism evidence="5 6">
    <name type="scientific">Streptococcus merionis</name>
    <dbReference type="NCBI Taxonomy" id="400065"/>
    <lineage>
        <taxon>Bacteria</taxon>
        <taxon>Bacillati</taxon>
        <taxon>Bacillota</taxon>
        <taxon>Bacilli</taxon>
        <taxon>Lactobacillales</taxon>
        <taxon>Streptococcaceae</taxon>
        <taxon>Streptococcus</taxon>
    </lineage>
</organism>
<dbReference type="RefSeq" id="WP_018373368.1">
    <property type="nucleotide sequence ID" value="NZ_LT906439.1"/>
</dbReference>
<evidence type="ECO:0000256" key="2">
    <source>
        <dbReference type="ARBA" id="ARBA00023125"/>
    </source>
</evidence>
<dbReference type="EMBL" id="LT906439">
    <property type="protein sequence ID" value="SNU89810.1"/>
    <property type="molecule type" value="Genomic_DNA"/>
</dbReference>
<dbReference type="InterPro" id="IPR037923">
    <property type="entry name" value="HTH-like"/>
</dbReference>
<dbReference type="Pfam" id="PF02311">
    <property type="entry name" value="AraC_binding"/>
    <property type="match status" value="1"/>
</dbReference>
<dbReference type="Gene3D" id="2.60.120.10">
    <property type="entry name" value="Jelly Rolls"/>
    <property type="match status" value="1"/>
</dbReference>
<evidence type="ECO:0000259" key="4">
    <source>
        <dbReference type="PROSITE" id="PS01124"/>
    </source>
</evidence>
<evidence type="ECO:0000313" key="6">
    <source>
        <dbReference type="Proteomes" id="UP000215185"/>
    </source>
</evidence>
<proteinExistence type="predicted"/>